<dbReference type="SUPFAM" id="SSF89919">
    <property type="entry name" value="Ribosome-binding factor A, RbfA"/>
    <property type="match status" value="1"/>
</dbReference>
<dbReference type="GO" id="GO:0043024">
    <property type="term" value="F:ribosomal small subunit binding"/>
    <property type="evidence" value="ECO:0007669"/>
    <property type="project" value="TreeGrafter"/>
</dbReference>
<organism evidence="3 4">
    <name type="scientific">Yeguia hominis</name>
    <dbReference type="NCBI Taxonomy" id="2763662"/>
    <lineage>
        <taxon>Bacteria</taxon>
        <taxon>Bacillati</taxon>
        <taxon>Bacillota</taxon>
        <taxon>Clostridia</taxon>
        <taxon>Eubacteriales</taxon>
        <taxon>Yeguiaceae</taxon>
        <taxon>Yeguia</taxon>
    </lineage>
</organism>
<evidence type="ECO:0000313" key="4">
    <source>
        <dbReference type="Proteomes" id="UP000651482"/>
    </source>
</evidence>
<dbReference type="InterPro" id="IPR000238">
    <property type="entry name" value="RbfA"/>
</dbReference>
<comment type="function">
    <text evidence="2">One of several proteins that assist in the late maturation steps of the functional core of the 30S ribosomal subunit. Associates with free 30S ribosomal subunits (but not with 30S subunits that are part of 70S ribosomes or polysomes). Required for efficient processing of 16S rRNA. May interact with the 5'-terminal helix region of 16S rRNA.</text>
</comment>
<reference evidence="3" key="1">
    <citation type="submission" date="2020-08" db="EMBL/GenBank/DDBJ databases">
        <title>Genome public.</title>
        <authorList>
            <person name="Liu C."/>
            <person name="Sun Q."/>
        </authorList>
    </citation>
    <scope>NUCLEOTIDE SEQUENCE</scope>
    <source>
        <strain evidence="3">NSJ-40</strain>
    </source>
</reference>
<keyword evidence="4" id="KW-1185">Reference proteome</keyword>
<comment type="caution">
    <text evidence="3">The sequence shown here is derived from an EMBL/GenBank/DDBJ whole genome shotgun (WGS) entry which is preliminary data.</text>
</comment>
<dbReference type="HAMAP" id="MF_00003">
    <property type="entry name" value="RbfA"/>
    <property type="match status" value="1"/>
</dbReference>
<comment type="subcellular location">
    <subcellularLocation>
        <location evidence="2">Cytoplasm</location>
    </subcellularLocation>
</comment>
<gene>
    <name evidence="2 3" type="primary">rbfA</name>
    <name evidence="3" type="ORF">IAG03_01205</name>
</gene>
<dbReference type="Gene3D" id="3.30.300.20">
    <property type="match status" value="1"/>
</dbReference>
<dbReference type="GO" id="GO:0005829">
    <property type="term" value="C:cytosol"/>
    <property type="evidence" value="ECO:0007669"/>
    <property type="project" value="TreeGrafter"/>
</dbReference>
<dbReference type="RefSeq" id="WP_249317850.1">
    <property type="nucleotide sequence ID" value="NZ_JACRSN010000001.1"/>
</dbReference>
<dbReference type="Proteomes" id="UP000651482">
    <property type="component" value="Unassembled WGS sequence"/>
</dbReference>
<comment type="subunit">
    <text evidence="2">Monomer. Binds 30S ribosomal subunits, but not 50S ribosomal subunits or 70S ribosomes.</text>
</comment>
<keyword evidence="1 2" id="KW-0690">Ribosome biogenesis</keyword>
<dbReference type="PANTHER" id="PTHR33515:SF1">
    <property type="entry name" value="RIBOSOME-BINDING FACTOR A, CHLOROPLASTIC-RELATED"/>
    <property type="match status" value="1"/>
</dbReference>
<proteinExistence type="inferred from homology"/>
<dbReference type="EMBL" id="JACRSN010000001">
    <property type="protein sequence ID" value="MBC8532640.1"/>
    <property type="molecule type" value="Genomic_DNA"/>
</dbReference>
<comment type="similarity">
    <text evidence="2">Belongs to the RbfA family.</text>
</comment>
<sequence length="114" mass="12768">MAGHRMGRVTEDIRRELMAVIRELKDPRVQNSLISVVRVEVTNDLSFCTVYISAMEGLERAKTAVQGLKSASGFIRREIGHALKLRHVPELIFKATDSIEYGAAISKKLSDLKE</sequence>
<dbReference type="NCBIfam" id="TIGR00082">
    <property type="entry name" value="rbfA"/>
    <property type="match status" value="1"/>
</dbReference>
<dbReference type="AlphaFoldDB" id="A0A926HRC3"/>
<accession>A0A926HRC3</accession>
<dbReference type="InterPro" id="IPR023799">
    <property type="entry name" value="RbfA_dom_sf"/>
</dbReference>
<dbReference type="InterPro" id="IPR015946">
    <property type="entry name" value="KH_dom-like_a/b"/>
</dbReference>
<dbReference type="Pfam" id="PF02033">
    <property type="entry name" value="RBFA"/>
    <property type="match status" value="1"/>
</dbReference>
<protein>
    <recommendedName>
        <fullName evidence="2">Ribosome-binding factor A</fullName>
    </recommendedName>
</protein>
<dbReference type="GO" id="GO:0030490">
    <property type="term" value="P:maturation of SSU-rRNA"/>
    <property type="evidence" value="ECO:0007669"/>
    <property type="project" value="UniProtKB-UniRule"/>
</dbReference>
<keyword evidence="2" id="KW-0963">Cytoplasm</keyword>
<evidence type="ECO:0000313" key="3">
    <source>
        <dbReference type="EMBL" id="MBC8532640.1"/>
    </source>
</evidence>
<evidence type="ECO:0000256" key="1">
    <source>
        <dbReference type="ARBA" id="ARBA00022517"/>
    </source>
</evidence>
<dbReference type="PANTHER" id="PTHR33515">
    <property type="entry name" value="RIBOSOME-BINDING FACTOR A, CHLOROPLASTIC-RELATED"/>
    <property type="match status" value="1"/>
</dbReference>
<evidence type="ECO:0000256" key="2">
    <source>
        <dbReference type="HAMAP-Rule" id="MF_00003"/>
    </source>
</evidence>
<name>A0A926HRC3_9FIRM</name>